<dbReference type="EMBL" id="JAENHL010000007">
    <property type="protein sequence ID" value="MBK1868930.1"/>
    <property type="molecule type" value="Genomic_DNA"/>
</dbReference>
<reference evidence="1" key="1">
    <citation type="submission" date="2021-01" db="EMBL/GenBank/DDBJ databases">
        <authorList>
            <person name="Sun Q."/>
        </authorList>
    </citation>
    <scope>NUCLEOTIDE SEQUENCE</scope>
    <source>
        <strain evidence="1">YIM B02566</strain>
    </source>
</reference>
<gene>
    <name evidence="1" type="ORF">JHL16_21405</name>
</gene>
<sequence>MAINPLAQFSRLRLLVVCEPDEDGQSLLRHLQRSRAQVRHQWPAPDRIGENADVLFCEYGPGLGNRLAWMPGEAEAALIVLLPQNVRLDYHELHVACPNAVLSRPYQPHLIDAAMLLAFDQFAFFRRQKTRIARMEENARAMRDIEKAKQLIMRRNRINETEAFRVLRDMAMKKRVTVASLASKLVDTSDSLV</sequence>
<protein>
    <submittedName>
        <fullName evidence="1">ANTAR domain-containing protein</fullName>
    </submittedName>
</protein>
<proteinExistence type="predicted"/>
<accession>A0ACC5R8S7</accession>
<name>A0ACC5R8S7_9HYPH</name>
<comment type="caution">
    <text evidence="1">The sequence shown here is derived from an EMBL/GenBank/DDBJ whole genome shotgun (WGS) entry which is preliminary data.</text>
</comment>
<dbReference type="Proteomes" id="UP000616151">
    <property type="component" value="Unassembled WGS sequence"/>
</dbReference>
<evidence type="ECO:0000313" key="1">
    <source>
        <dbReference type="EMBL" id="MBK1868930.1"/>
    </source>
</evidence>
<organism evidence="1 2">
    <name type="scientific">Taklimakanibacter albus</name>
    <dbReference type="NCBI Taxonomy" id="2800327"/>
    <lineage>
        <taxon>Bacteria</taxon>
        <taxon>Pseudomonadati</taxon>
        <taxon>Pseudomonadota</taxon>
        <taxon>Alphaproteobacteria</taxon>
        <taxon>Hyphomicrobiales</taxon>
        <taxon>Aestuariivirgaceae</taxon>
        <taxon>Taklimakanibacter</taxon>
    </lineage>
</organism>
<evidence type="ECO:0000313" key="2">
    <source>
        <dbReference type="Proteomes" id="UP000616151"/>
    </source>
</evidence>
<keyword evidence="2" id="KW-1185">Reference proteome</keyword>